<keyword evidence="3" id="KW-1185">Reference proteome</keyword>
<dbReference type="SUPFAM" id="SSF53335">
    <property type="entry name" value="S-adenosyl-L-methionine-dependent methyltransferases"/>
    <property type="match status" value="1"/>
</dbReference>
<reference evidence="2 3" key="1">
    <citation type="submission" date="2016-10" db="EMBL/GenBank/DDBJ databases">
        <authorList>
            <person name="de Groot N.N."/>
        </authorList>
    </citation>
    <scope>NUCLEOTIDE SEQUENCE [LARGE SCALE GENOMIC DNA]</scope>
    <source>
        <strain evidence="2 3">DSM 26000</strain>
    </source>
</reference>
<sequence length="280" mass="32437">MNLKLYFSIISNYAKIALIDIKYLVTPNETTGITNAERMRLKNYPKLKKGSAKFFDVDFYFNDVGGFMHTVDEVFSEKVYKFEADKPEPYIIDCGSNIGISLYYFQKLYPNAEIIGFEPDPEIYRILQNNVSNFSNKNIKIYEEAVWTQDTELIVYSEGSLAGSATVDYLGTNKKTTVKAFDLKKLMTKEIDFLKIDIEGAENEVIFDIKDKLFLVKNLFLEYHGLAGKRQNLGDILNLLRDAGFEYYIRLAGENIKYPFCNEQPVNFNQQLNIFCFRKK</sequence>
<proteinExistence type="predicted"/>
<dbReference type="AlphaFoldDB" id="A0A1I3GLY3"/>
<feature type="domain" description="Methyltransferase FkbM" evidence="1">
    <location>
        <begin position="93"/>
        <end position="247"/>
    </location>
</feature>
<dbReference type="PANTHER" id="PTHR34203">
    <property type="entry name" value="METHYLTRANSFERASE, FKBM FAMILY PROTEIN"/>
    <property type="match status" value="1"/>
</dbReference>
<dbReference type="EMBL" id="FOQT01000003">
    <property type="protein sequence ID" value="SFI24291.1"/>
    <property type="molecule type" value="Genomic_DNA"/>
</dbReference>
<dbReference type="NCBIfam" id="TIGR01444">
    <property type="entry name" value="fkbM_fam"/>
    <property type="match status" value="1"/>
</dbReference>
<dbReference type="PANTHER" id="PTHR34203:SF15">
    <property type="entry name" value="SLL1173 PROTEIN"/>
    <property type="match status" value="1"/>
</dbReference>
<dbReference type="STRING" id="1125876.SAMN05443292_1908"/>
<dbReference type="Proteomes" id="UP000198931">
    <property type="component" value="Unassembled WGS sequence"/>
</dbReference>
<keyword evidence="2" id="KW-0808">Transferase</keyword>
<protein>
    <submittedName>
        <fullName evidence="2">Methyltransferase, FkbM family</fullName>
    </submittedName>
</protein>
<dbReference type="Gene3D" id="3.40.50.150">
    <property type="entry name" value="Vaccinia Virus protein VP39"/>
    <property type="match status" value="1"/>
</dbReference>
<dbReference type="Pfam" id="PF05050">
    <property type="entry name" value="Methyltransf_21"/>
    <property type="match status" value="1"/>
</dbReference>
<keyword evidence="2" id="KW-0489">Methyltransferase</keyword>
<gene>
    <name evidence="2" type="ORF">SAMN05443292_1908</name>
</gene>
<dbReference type="InterPro" id="IPR006342">
    <property type="entry name" value="FkbM_mtfrase"/>
</dbReference>
<name>A0A1I3GLY3_9FLAO</name>
<organism evidence="2 3">
    <name type="scientific">Halpernia frigidisoli</name>
    <dbReference type="NCBI Taxonomy" id="1125876"/>
    <lineage>
        <taxon>Bacteria</taxon>
        <taxon>Pseudomonadati</taxon>
        <taxon>Bacteroidota</taxon>
        <taxon>Flavobacteriia</taxon>
        <taxon>Flavobacteriales</taxon>
        <taxon>Weeksellaceae</taxon>
        <taxon>Chryseobacterium group</taxon>
        <taxon>Halpernia</taxon>
    </lineage>
</organism>
<accession>A0A1I3GLY3</accession>
<evidence type="ECO:0000313" key="3">
    <source>
        <dbReference type="Proteomes" id="UP000198931"/>
    </source>
</evidence>
<dbReference type="OrthoDB" id="9812600at2"/>
<evidence type="ECO:0000313" key="2">
    <source>
        <dbReference type="EMBL" id="SFI24291.1"/>
    </source>
</evidence>
<dbReference type="GO" id="GO:0008168">
    <property type="term" value="F:methyltransferase activity"/>
    <property type="evidence" value="ECO:0007669"/>
    <property type="project" value="UniProtKB-KW"/>
</dbReference>
<dbReference type="GO" id="GO:0032259">
    <property type="term" value="P:methylation"/>
    <property type="evidence" value="ECO:0007669"/>
    <property type="project" value="UniProtKB-KW"/>
</dbReference>
<dbReference type="InterPro" id="IPR029063">
    <property type="entry name" value="SAM-dependent_MTases_sf"/>
</dbReference>
<evidence type="ECO:0000259" key="1">
    <source>
        <dbReference type="Pfam" id="PF05050"/>
    </source>
</evidence>
<dbReference type="RefSeq" id="WP_090080000.1">
    <property type="nucleotide sequence ID" value="NZ_FOQT01000003.1"/>
</dbReference>
<dbReference type="InterPro" id="IPR052514">
    <property type="entry name" value="SAM-dependent_MTase"/>
</dbReference>